<protein>
    <submittedName>
        <fullName evidence="10">Sugar ABC transporter permease</fullName>
    </submittedName>
</protein>
<feature type="transmembrane region" description="Helical" evidence="7">
    <location>
        <begin position="214"/>
        <end position="237"/>
    </location>
</feature>
<evidence type="ECO:0000259" key="9">
    <source>
        <dbReference type="PROSITE" id="PS50928"/>
    </source>
</evidence>
<evidence type="ECO:0000256" key="1">
    <source>
        <dbReference type="ARBA" id="ARBA00004651"/>
    </source>
</evidence>
<evidence type="ECO:0000256" key="8">
    <source>
        <dbReference type="SAM" id="MobiDB-lite"/>
    </source>
</evidence>
<dbReference type="EMBL" id="BOPG01000017">
    <property type="protein sequence ID" value="GIJ55441.1"/>
    <property type="molecule type" value="Genomic_DNA"/>
</dbReference>
<keyword evidence="6 7" id="KW-0472">Membrane</keyword>
<feature type="region of interest" description="Disordered" evidence="8">
    <location>
        <begin position="1"/>
        <end position="37"/>
    </location>
</feature>
<dbReference type="GO" id="GO:0005886">
    <property type="term" value="C:plasma membrane"/>
    <property type="evidence" value="ECO:0007669"/>
    <property type="project" value="UniProtKB-SubCell"/>
</dbReference>
<feature type="transmembrane region" description="Helical" evidence="7">
    <location>
        <begin position="173"/>
        <end position="193"/>
    </location>
</feature>
<sequence>MAEAVDLSPKEATGLTTSTKDEQTEREPTPKPARDGGRIVPLLSHGFLIAWALLTTLPLLWAVLSSFKSDQEILTDPWGLPGELRWENWGRAWNEAHIGRYFLNSAIVVIGALFLTMLFGAMAAYVLARYRFRGSRVVYYAFVGGMMFPVFLALVPLFFVVKNLGLLGTLPGLILVYAAYSLPFTVFFLTAFFRTLPNSVAEAAMVDGCGHYGLFFRVMLPMARPGLVSVGIFNFLFQWNQYVLPIVLMQGEGAEKRWVLAQGLTALAVNEGYQGDFSGLFAGMSIAMLPVLIGYIAFHRQVQSGLAAGQLR</sequence>
<evidence type="ECO:0000313" key="11">
    <source>
        <dbReference type="Proteomes" id="UP000612585"/>
    </source>
</evidence>
<dbReference type="Gene3D" id="1.10.3720.10">
    <property type="entry name" value="MetI-like"/>
    <property type="match status" value="1"/>
</dbReference>
<dbReference type="Proteomes" id="UP000612585">
    <property type="component" value="Unassembled WGS sequence"/>
</dbReference>
<gene>
    <name evidence="10" type="ORF">Vau01_029570</name>
</gene>
<keyword evidence="2 7" id="KW-0813">Transport</keyword>
<comment type="subcellular location">
    <subcellularLocation>
        <location evidence="1 7">Cell membrane</location>
        <topology evidence="1 7">Multi-pass membrane protein</topology>
    </subcellularLocation>
</comment>
<dbReference type="InterPro" id="IPR000515">
    <property type="entry name" value="MetI-like"/>
</dbReference>
<evidence type="ECO:0000256" key="3">
    <source>
        <dbReference type="ARBA" id="ARBA00022475"/>
    </source>
</evidence>
<proteinExistence type="inferred from homology"/>
<feature type="transmembrane region" description="Helical" evidence="7">
    <location>
        <begin position="39"/>
        <end position="64"/>
    </location>
</feature>
<organism evidence="10 11">
    <name type="scientific">Virgisporangium aurantiacum</name>
    <dbReference type="NCBI Taxonomy" id="175570"/>
    <lineage>
        <taxon>Bacteria</taxon>
        <taxon>Bacillati</taxon>
        <taxon>Actinomycetota</taxon>
        <taxon>Actinomycetes</taxon>
        <taxon>Micromonosporales</taxon>
        <taxon>Micromonosporaceae</taxon>
        <taxon>Virgisporangium</taxon>
    </lineage>
</organism>
<evidence type="ECO:0000256" key="4">
    <source>
        <dbReference type="ARBA" id="ARBA00022692"/>
    </source>
</evidence>
<feature type="transmembrane region" description="Helical" evidence="7">
    <location>
        <begin position="139"/>
        <end position="161"/>
    </location>
</feature>
<feature type="transmembrane region" description="Helical" evidence="7">
    <location>
        <begin position="277"/>
        <end position="298"/>
    </location>
</feature>
<dbReference type="PROSITE" id="PS50928">
    <property type="entry name" value="ABC_TM1"/>
    <property type="match status" value="1"/>
</dbReference>
<accession>A0A8J3Z0Y1</accession>
<evidence type="ECO:0000313" key="10">
    <source>
        <dbReference type="EMBL" id="GIJ55441.1"/>
    </source>
</evidence>
<feature type="domain" description="ABC transmembrane type-1" evidence="9">
    <location>
        <begin position="102"/>
        <end position="298"/>
    </location>
</feature>
<dbReference type="InterPro" id="IPR035906">
    <property type="entry name" value="MetI-like_sf"/>
</dbReference>
<evidence type="ECO:0000256" key="2">
    <source>
        <dbReference type="ARBA" id="ARBA00022448"/>
    </source>
</evidence>
<keyword evidence="3" id="KW-1003">Cell membrane</keyword>
<dbReference type="RefSeq" id="WP_203992249.1">
    <property type="nucleotide sequence ID" value="NZ_BOPG01000017.1"/>
</dbReference>
<evidence type="ECO:0000256" key="7">
    <source>
        <dbReference type="RuleBase" id="RU363032"/>
    </source>
</evidence>
<evidence type="ECO:0000256" key="6">
    <source>
        <dbReference type="ARBA" id="ARBA00023136"/>
    </source>
</evidence>
<dbReference type="PANTHER" id="PTHR43744:SF12">
    <property type="entry name" value="ABC TRANSPORTER PERMEASE PROTEIN MG189-RELATED"/>
    <property type="match status" value="1"/>
</dbReference>
<feature type="transmembrane region" description="Helical" evidence="7">
    <location>
        <begin position="101"/>
        <end position="127"/>
    </location>
</feature>
<dbReference type="AlphaFoldDB" id="A0A8J3Z0Y1"/>
<dbReference type="GO" id="GO:0055085">
    <property type="term" value="P:transmembrane transport"/>
    <property type="evidence" value="ECO:0007669"/>
    <property type="project" value="InterPro"/>
</dbReference>
<keyword evidence="11" id="KW-1185">Reference proteome</keyword>
<evidence type="ECO:0000256" key="5">
    <source>
        <dbReference type="ARBA" id="ARBA00022989"/>
    </source>
</evidence>
<dbReference type="CDD" id="cd06261">
    <property type="entry name" value="TM_PBP2"/>
    <property type="match status" value="1"/>
</dbReference>
<comment type="similarity">
    <text evidence="7">Belongs to the binding-protein-dependent transport system permease family.</text>
</comment>
<dbReference type="Pfam" id="PF00528">
    <property type="entry name" value="BPD_transp_1"/>
    <property type="match status" value="1"/>
</dbReference>
<keyword evidence="4 7" id="KW-0812">Transmembrane</keyword>
<dbReference type="SUPFAM" id="SSF161098">
    <property type="entry name" value="MetI-like"/>
    <property type="match status" value="1"/>
</dbReference>
<name>A0A8J3Z0Y1_9ACTN</name>
<keyword evidence="5 7" id="KW-1133">Transmembrane helix</keyword>
<comment type="caution">
    <text evidence="10">The sequence shown here is derived from an EMBL/GenBank/DDBJ whole genome shotgun (WGS) entry which is preliminary data.</text>
</comment>
<dbReference type="PANTHER" id="PTHR43744">
    <property type="entry name" value="ABC TRANSPORTER PERMEASE PROTEIN MG189-RELATED-RELATED"/>
    <property type="match status" value="1"/>
</dbReference>
<feature type="compositionally biased region" description="Basic and acidic residues" evidence="8">
    <location>
        <begin position="19"/>
        <end position="37"/>
    </location>
</feature>
<reference evidence="10" key="1">
    <citation type="submission" date="2021-01" db="EMBL/GenBank/DDBJ databases">
        <title>Whole genome shotgun sequence of Virgisporangium aurantiacum NBRC 16421.</title>
        <authorList>
            <person name="Komaki H."/>
            <person name="Tamura T."/>
        </authorList>
    </citation>
    <scope>NUCLEOTIDE SEQUENCE</scope>
    <source>
        <strain evidence="10">NBRC 16421</strain>
    </source>
</reference>